<dbReference type="OrthoDB" id="426196at2759"/>
<comment type="caution">
    <text evidence="4">The sequence shown here is derived from an EMBL/GenBank/DDBJ whole genome shotgun (WGS) entry which is preliminary data.</text>
</comment>
<evidence type="ECO:0000256" key="1">
    <source>
        <dbReference type="ARBA" id="ARBA00022737"/>
    </source>
</evidence>
<dbReference type="AlphaFoldDB" id="A0A1Q9EKU1"/>
<dbReference type="Proteomes" id="UP000186817">
    <property type="component" value="Unassembled WGS sequence"/>
</dbReference>
<dbReference type="Gene3D" id="1.25.40.20">
    <property type="entry name" value="Ankyrin repeat-containing domain"/>
    <property type="match status" value="2"/>
</dbReference>
<dbReference type="EMBL" id="LSRX01000128">
    <property type="protein sequence ID" value="OLQ07961.1"/>
    <property type="molecule type" value="Genomic_DNA"/>
</dbReference>
<name>A0A1Q9EKU1_SYMMI</name>
<dbReference type="SMART" id="SM00248">
    <property type="entry name" value="ANK"/>
    <property type="match status" value="5"/>
</dbReference>
<gene>
    <name evidence="4" type="ORF">AK812_SmicGene8580</name>
</gene>
<reference evidence="4 5" key="1">
    <citation type="submission" date="2016-02" db="EMBL/GenBank/DDBJ databases">
        <title>Genome analysis of coral dinoflagellate symbionts highlights evolutionary adaptations to a symbiotic lifestyle.</title>
        <authorList>
            <person name="Aranda M."/>
            <person name="Li Y."/>
            <person name="Liew Y.J."/>
            <person name="Baumgarten S."/>
            <person name="Simakov O."/>
            <person name="Wilson M."/>
            <person name="Piel J."/>
            <person name="Ashoor H."/>
            <person name="Bougouffa S."/>
            <person name="Bajic V.B."/>
            <person name="Ryu T."/>
            <person name="Ravasi T."/>
            <person name="Bayer T."/>
            <person name="Micklem G."/>
            <person name="Kim H."/>
            <person name="Bhak J."/>
            <person name="Lajeunesse T.C."/>
            <person name="Voolstra C.R."/>
        </authorList>
    </citation>
    <scope>NUCLEOTIDE SEQUENCE [LARGE SCALE GENOMIC DNA]</scope>
    <source>
        <strain evidence="4 5">CCMP2467</strain>
    </source>
</reference>
<dbReference type="PROSITE" id="PS50088">
    <property type="entry name" value="ANK_REPEAT"/>
    <property type="match status" value="1"/>
</dbReference>
<dbReference type="PANTHER" id="PTHR24166:SF48">
    <property type="entry name" value="PROTEIN VAPYRIN"/>
    <property type="match status" value="1"/>
</dbReference>
<proteinExistence type="predicted"/>
<organism evidence="4 5">
    <name type="scientific">Symbiodinium microadriaticum</name>
    <name type="common">Dinoflagellate</name>
    <name type="synonym">Zooxanthella microadriatica</name>
    <dbReference type="NCBI Taxonomy" id="2951"/>
    <lineage>
        <taxon>Eukaryota</taxon>
        <taxon>Sar</taxon>
        <taxon>Alveolata</taxon>
        <taxon>Dinophyceae</taxon>
        <taxon>Suessiales</taxon>
        <taxon>Symbiodiniaceae</taxon>
        <taxon>Symbiodinium</taxon>
    </lineage>
</organism>
<evidence type="ECO:0000256" key="3">
    <source>
        <dbReference type="PROSITE-ProRule" id="PRU00023"/>
    </source>
</evidence>
<dbReference type="Pfam" id="PF00023">
    <property type="entry name" value="Ank"/>
    <property type="match status" value="1"/>
</dbReference>
<dbReference type="InterPro" id="IPR050889">
    <property type="entry name" value="Dendritic_Spine_Reg/Scaffold"/>
</dbReference>
<dbReference type="InterPro" id="IPR036770">
    <property type="entry name" value="Ankyrin_rpt-contain_sf"/>
</dbReference>
<dbReference type="PROSITE" id="PS50297">
    <property type="entry name" value="ANK_REP_REGION"/>
    <property type="match status" value="1"/>
</dbReference>
<evidence type="ECO:0000313" key="5">
    <source>
        <dbReference type="Proteomes" id="UP000186817"/>
    </source>
</evidence>
<keyword evidence="5" id="KW-1185">Reference proteome</keyword>
<protein>
    <submittedName>
        <fullName evidence="4">Uncharacterized protein</fullName>
    </submittedName>
</protein>
<feature type="repeat" description="ANK" evidence="3">
    <location>
        <begin position="335"/>
        <end position="367"/>
    </location>
</feature>
<keyword evidence="2 3" id="KW-0040">ANK repeat</keyword>
<accession>A0A1Q9EKU1</accession>
<evidence type="ECO:0000256" key="2">
    <source>
        <dbReference type="ARBA" id="ARBA00023043"/>
    </source>
</evidence>
<dbReference type="SUPFAM" id="SSF48403">
    <property type="entry name" value="Ankyrin repeat"/>
    <property type="match status" value="1"/>
</dbReference>
<dbReference type="InterPro" id="IPR002110">
    <property type="entry name" value="Ankyrin_rpt"/>
</dbReference>
<evidence type="ECO:0000313" key="4">
    <source>
        <dbReference type="EMBL" id="OLQ07961.1"/>
    </source>
</evidence>
<sequence length="619" mass="68435">MACCFSGHRPTPLELHARSLAEEDDCLGVKSMRFPMYTIHSDLLQQMTKIEPHEVLKERGDIVIFDASMGKAVFVSHQWVALHHPDPEFAQMRVLQGAVRHLLGDVGFIPLDPSTEVAVPTARRLPLQAFKTLPLYLWYDYISCPQLEQRNCNEKIEGSDLAKAIESIPSYITQCSFFFALCPVIDSPDESRVLTPARWGQRSWCRLERAVRELSTDDTWILIKSETSLEIVGSVLGFVGGSAGEGEFTVPEDREKFGPVLKQAVMKKLLLCLKSGDLAAYRRHLNLQGVYFRRLGVEPVRNFIPGFEEKSLSHASVAEFFYQNGFTSIRDIDSSGWSPLHYAALRGETELIESLLQLKADPSKRTRRDQPKLGCPPWTSALDLSMLFKHNDAARLLLAARAKLTGGFLPAVHFAAISDNAAGIRLLCSMRCDPLAGDLFGTPAISTAAGYGSMAALEELVFHARSASESGRVPGTSHALFLAMAGGGGSAEMVHRLLELQADVNHQMKRPKIFSQRMLVALKALQHRFGRPTAMSKLCHHWGGITPLMAAMLTVQYEGGAALIAAGARLDLKNDRNWTASTFARDHTLPHFIRDGLLGDVSECQRVTTRALAEAFVEI</sequence>
<keyword evidence="1" id="KW-0677">Repeat</keyword>
<dbReference type="PANTHER" id="PTHR24166">
    <property type="entry name" value="ROLLING PEBBLES, ISOFORM B"/>
    <property type="match status" value="1"/>
</dbReference>